<dbReference type="AlphaFoldDB" id="A0A4R7ND32"/>
<keyword evidence="2" id="KW-0378">Hydrolase</keyword>
<feature type="domain" description="HNH endonuclease 5" evidence="1">
    <location>
        <begin position="3"/>
        <end position="52"/>
    </location>
</feature>
<dbReference type="GO" id="GO:0004519">
    <property type="term" value="F:endonuclease activity"/>
    <property type="evidence" value="ECO:0007669"/>
    <property type="project" value="UniProtKB-KW"/>
</dbReference>
<dbReference type="Pfam" id="PF14279">
    <property type="entry name" value="HNH_5"/>
    <property type="match status" value="1"/>
</dbReference>
<protein>
    <submittedName>
        <fullName evidence="2">HNH endonuclease</fullName>
    </submittedName>
</protein>
<sequence length="414" mass="47144">MVCIICRKSKNDMSDEHVIPDSMKGFYHIYSVCKGCNSLLGDRVDSPLINHKLTELYRFSHEVAGKSGRIPNPFSGIFFQEGNQDTKFRVDVDDKNELRVKSLPTVNIKKNGDEIESIEVSLGSDDEHKIDGILEKLAKRHGLPANSIIAGDKKSVLSTEGVKGQWKIDTLKFKIGLLKIAYEFAVDTIDGYFDDSDAIDISTILKTANYKRAEEYVKVGNGLQPEVFEPYENYLDLSSEKHYLILSPSQFGLICLVKLHDLFAVGVVLSSRNYLDNFSTIVGINDINKRTFNKMTLEEVVKQCHGPEYTRFGYHFDTEYEAYLAQQEINSPSFKYEGTEQAEIPLFDESGQKYPLLLHELLPSLKSEVKYDGDWVIQQYYFTDTPKYHVKSVSTGNLYRVIAFEISSERIKKI</sequence>
<reference evidence="2 3" key="1">
    <citation type="submission" date="2019-03" db="EMBL/GenBank/DDBJ databases">
        <title>Genomic Encyclopedia of Type Strains, Phase IV (KMG-IV): sequencing the most valuable type-strain genomes for metagenomic binning, comparative biology and taxonomic classification.</title>
        <authorList>
            <person name="Goeker M."/>
        </authorList>
    </citation>
    <scope>NUCLEOTIDE SEQUENCE [LARGE SCALE GENOMIC DNA]</scope>
    <source>
        <strain evidence="2 3">DSM 6770</strain>
    </source>
</reference>
<dbReference type="EMBL" id="SOBR01000012">
    <property type="protein sequence ID" value="TDU18147.1"/>
    <property type="molecule type" value="Genomic_DNA"/>
</dbReference>
<evidence type="ECO:0000259" key="1">
    <source>
        <dbReference type="Pfam" id="PF14279"/>
    </source>
</evidence>
<proteinExistence type="predicted"/>
<name>A0A4R7ND32_9GAMM</name>
<keyword evidence="2" id="KW-0540">Nuclease</keyword>
<accession>A0A4R7ND32</accession>
<evidence type="ECO:0000313" key="2">
    <source>
        <dbReference type="EMBL" id="TDU18147.1"/>
    </source>
</evidence>
<keyword evidence="3" id="KW-1185">Reference proteome</keyword>
<dbReference type="Proteomes" id="UP000295380">
    <property type="component" value="Unassembled WGS sequence"/>
</dbReference>
<organism evidence="2 3">
    <name type="scientific">Chromohalobacter marismortui</name>
    <dbReference type="NCBI Taxonomy" id="42055"/>
    <lineage>
        <taxon>Bacteria</taxon>
        <taxon>Pseudomonadati</taxon>
        <taxon>Pseudomonadota</taxon>
        <taxon>Gammaproteobacteria</taxon>
        <taxon>Oceanospirillales</taxon>
        <taxon>Halomonadaceae</taxon>
        <taxon>Chromohalobacter</taxon>
    </lineage>
</organism>
<gene>
    <name evidence="2" type="ORF">C8E00_11231</name>
</gene>
<dbReference type="OrthoDB" id="2804463at2"/>
<evidence type="ECO:0000313" key="3">
    <source>
        <dbReference type="Proteomes" id="UP000295380"/>
    </source>
</evidence>
<keyword evidence="2" id="KW-0255">Endonuclease</keyword>
<comment type="caution">
    <text evidence="2">The sequence shown here is derived from an EMBL/GenBank/DDBJ whole genome shotgun (WGS) entry which is preliminary data.</text>
</comment>
<dbReference type="InterPro" id="IPR029471">
    <property type="entry name" value="HNH_5"/>
</dbReference>
<dbReference type="RefSeq" id="WP_133698556.1">
    <property type="nucleotide sequence ID" value="NZ_SOBR01000012.1"/>
</dbReference>